<dbReference type="PANTHER" id="PTHR22978:SF40">
    <property type="entry name" value="ANTI-PROLIFERATIVE PROTEIN DOMAIN-CONTAINING PROTEIN"/>
    <property type="match status" value="1"/>
</dbReference>
<dbReference type="PROSITE" id="PS01203">
    <property type="entry name" value="BTG_2"/>
    <property type="match status" value="1"/>
</dbReference>
<organism evidence="4 5">
    <name type="scientific">Anas platyrhynchos</name>
    <name type="common">Mallard</name>
    <name type="synonym">Anas boschas</name>
    <dbReference type="NCBI Taxonomy" id="8839"/>
    <lineage>
        <taxon>Eukaryota</taxon>
        <taxon>Metazoa</taxon>
        <taxon>Chordata</taxon>
        <taxon>Craniata</taxon>
        <taxon>Vertebrata</taxon>
        <taxon>Euteleostomi</taxon>
        <taxon>Archelosauria</taxon>
        <taxon>Archosauria</taxon>
        <taxon>Dinosauria</taxon>
        <taxon>Saurischia</taxon>
        <taxon>Theropoda</taxon>
        <taxon>Coelurosauria</taxon>
        <taxon>Aves</taxon>
        <taxon>Neognathae</taxon>
        <taxon>Galloanserae</taxon>
        <taxon>Anseriformes</taxon>
        <taxon>Anatidae</taxon>
        <taxon>Anatinae</taxon>
        <taxon>Anas</taxon>
    </lineage>
</organism>
<dbReference type="InterPro" id="IPR036054">
    <property type="entry name" value="BTG-like_sf"/>
</dbReference>
<feature type="compositionally biased region" description="Basic and acidic residues" evidence="2">
    <location>
        <begin position="213"/>
        <end position="226"/>
    </location>
</feature>
<feature type="compositionally biased region" description="Polar residues" evidence="2">
    <location>
        <begin position="1"/>
        <end position="25"/>
    </location>
</feature>
<dbReference type="PRINTS" id="PR00310">
    <property type="entry name" value="ANTIPRLFBTG1"/>
</dbReference>
<reference evidence="5" key="1">
    <citation type="journal article" date="2013" name="Nat. Genet.">
        <title>The duck genome and transcriptome provide insight into an avian influenza virus reservoir species.</title>
        <authorList>
            <person name="Huang Y."/>
            <person name="Li Y."/>
            <person name="Burt D.W."/>
            <person name="Chen H."/>
            <person name="Zhang Y."/>
            <person name="Qian W."/>
            <person name="Kim H."/>
            <person name="Gan S."/>
            <person name="Zhao Y."/>
            <person name="Li J."/>
            <person name="Yi K."/>
            <person name="Feng H."/>
            <person name="Zhu P."/>
            <person name="Li B."/>
            <person name="Liu Q."/>
            <person name="Fairley S."/>
            <person name="Magor K.E."/>
            <person name="Du Z."/>
            <person name="Hu X."/>
            <person name="Goodman L."/>
            <person name="Tafer H."/>
            <person name="Vignal A."/>
            <person name="Lee T."/>
            <person name="Kim K.W."/>
            <person name="Sheng Z."/>
            <person name="An Y."/>
            <person name="Searle S."/>
            <person name="Herrero J."/>
            <person name="Groenen M.A."/>
            <person name="Crooijmans R.P."/>
            <person name="Faraut T."/>
            <person name="Cai Q."/>
            <person name="Webster R.G."/>
            <person name="Aldridge J.R."/>
            <person name="Warren W.C."/>
            <person name="Bartschat S."/>
            <person name="Kehr S."/>
            <person name="Marz M."/>
            <person name="Stadler P.F."/>
            <person name="Smith J."/>
            <person name="Kraus R.H."/>
            <person name="Zhao Y."/>
            <person name="Ren L."/>
            <person name="Fei J."/>
            <person name="Morisson M."/>
            <person name="Kaiser P."/>
            <person name="Griffin D.K."/>
            <person name="Rao M."/>
            <person name="Pitel F."/>
            <person name="Wang J."/>
            <person name="Li N."/>
        </authorList>
    </citation>
    <scope>NUCLEOTIDE SEQUENCE [LARGE SCALE GENOMIC DNA]</scope>
</reference>
<feature type="region of interest" description="Disordered" evidence="2">
    <location>
        <begin position="1"/>
        <end position="32"/>
    </location>
</feature>
<comment type="similarity">
    <text evidence="1">Belongs to the BTG family.</text>
</comment>
<proteinExistence type="inferred from homology"/>
<feature type="compositionally biased region" description="Low complexity" evidence="2">
    <location>
        <begin position="171"/>
        <end position="200"/>
    </location>
</feature>
<dbReference type="SMART" id="SM00099">
    <property type="entry name" value="btg1"/>
    <property type="match status" value="1"/>
</dbReference>
<dbReference type="GO" id="GO:0005737">
    <property type="term" value="C:cytoplasm"/>
    <property type="evidence" value="ECO:0007669"/>
    <property type="project" value="TreeGrafter"/>
</dbReference>
<feature type="region of interest" description="Disordered" evidence="2">
    <location>
        <begin position="263"/>
        <end position="284"/>
    </location>
</feature>
<dbReference type="InterPro" id="IPR033332">
    <property type="entry name" value="BTG"/>
</dbReference>
<protein>
    <submittedName>
        <fullName evidence="4">Protein BTG1</fullName>
    </submittedName>
</protein>
<name>R0JIA6_ANAPL</name>
<evidence type="ECO:0000256" key="1">
    <source>
        <dbReference type="ARBA" id="ARBA00007989"/>
    </source>
</evidence>
<dbReference type="AlphaFoldDB" id="R0JIA6"/>
<dbReference type="PANTHER" id="PTHR22978">
    <property type="entry name" value="B-CELL TRANSLOCATION GENE"/>
    <property type="match status" value="1"/>
</dbReference>
<accession>R0JIA6</accession>
<dbReference type="EMBL" id="KB743814">
    <property type="protein sequence ID" value="EOA96980.1"/>
    <property type="molecule type" value="Genomic_DNA"/>
</dbReference>
<sequence length="440" mass="48544">MLGCNNDNLTTVSHQAQQPTTTLSSDKLPPPDSMFMTRIASITLNSHHCSETRLEREQNGLFRKELRKKYKDTSISGCKMIFYPHVVYRQGLPNKGGNKRSGREHLVAERVPRQPGIRAGTGSGRSPRCYCSGRGDRRASPWRTRPRLGGGTIKGWPPPRGDRGDVGGRGYLRSARGAARSRRGTAGTGRSPACWRTPGRGRPGGSRTRRCLRGTERGRRWWHRGEGVGGGTTDGDTTDGDTTDGDTTYWEVMDGFTMDGDTMDGDTTHGDTTHGDTTSNKAEPVAGHNIGKGLCLRKICGKSLLLGYRQQWAAVLAPQSVRKMSLNWAAKPPFQLLSAPERYKHHWFPLAPSKGSGYRCIRINHKMDPLIVEAAGMIGLSHERLFQLLPSELTLWVDPFEVSYRIGENGSICVLYKSPQPSSAISDVTLIFTSLRTLKN</sequence>
<dbReference type="Pfam" id="PF07742">
    <property type="entry name" value="BTG"/>
    <property type="match status" value="1"/>
</dbReference>
<dbReference type="Proteomes" id="UP000296049">
    <property type="component" value="Unassembled WGS sequence"/>
</dbReference>
<evidence type="ECO:0000259" key="3">
    <source>
        <dbReference type="PROSITE" id="PS01203"/>
    </source>
</evidence>
<gene>
    <name evidence="4" type="ORF">Anapl_11383</name>
</gene>
<evidence type="ECO:0000313" key="5">
    <source>
        <dbReference type="Proteomes" id="UP000296049"/>
    </source>
</evidence>
<feature type="region of interest" description="Disordered" evidence="2">
    <location>
        <begin position="115"/>
        <end position="243"/>
    </location>
</feature>
<evidence type="ECO:0000256" key="2">
    <source>
        <dbReference type="SAM" id="MobiDB-lite"/>
    </source>
</evidence>
<dbReference type="SUPFAM" id="SSF160696">
    <property type="entry name" value="BTG domain-like"/>
    <property type="match status" value="1"/>
</dbReference>
<dbReference type="GO" id="GO:0008285">
    <property type="term" value="P:negative regulation of cell population proliferation"/>
    <property type="evidence" value="ECO:0007669"/>
    <property type="project" value="TreeGrafter"/>
</dbReference>
<feature type="domain" description="Anti-proliferative protein" evidence="3">
    <location>
        <begin position="389"/>
        <end position="408"/>
    </location>
</feature>
<keyword evidence="5" id="KW-1185">Reference proteome</keyword>
<dbReference type="Gene3D" id="3.90.640.90">
    <property type="entry name" value="Anti-proliferative protein, N-terminal domain"/>
    <property type="match status" value="1"/>
</dbReference>
<dbReference type="GO" id="GO:0005634">
    <property type="term" value="C:nucleus"/>
    <property type="evidence" value="ECO:0007669"/>
    <property type="project" value="TreeGrafter"/>
</dbReference>
<evidence type="ECO:0000313" key="4">
    <source>
        <dbReference type="EMBL" id="EOA96980.1"/>
    </source>
</evidence>
<dbReference type="InterPro" id="IPR002087">
    <property type="entry name" value="Anti_prolifrtn"/>
</dbReference>